<comment type="caution">
    <text evidence="1">The sequence shown here is derived from an EMBL/GenBank/DDBJ whole genome shotgun (WGS) entry which is preliminary data.</text>
</comment>
<evidence type="ECO:0000313" key="2">
    <source>
        <dbReference type="Proteomes" id="UP001428774"/>
    </source>
</evidence>
<dbReference type="EMBL" id="JBDNCH010000002">
    <property type="protein sequence ID" value="MEN9061651.1"/>
    <property type="molecule type" value="Genomic_DNA"/>
</dbReference>
<name>A0AAW9SNH4_9RHOB</name>
<gene>
    <name evidence="1" type="ORF">ABFB10_12055</name>
</gene>
<dbReference type="RefSeq" id="WP_347166705.1">
    <property type="nucleotide sequence ID" value="NZ_JBDNCH010000002.1"/>
</dbReference>
<proteinExistence type="predicted"/>
<dbReference type="Proteomes" id="UP001428774">
    <property type="component" value="Unassembled WGS sequence"/>
</dbReference>
<evidence type="ECO:0000313" key="1">
    <source>
        <dbReference type="EMBL" id="MEN9061651.1"/>
    </source>
</evidence>
<sequence>MTALPPIFGFKAMNRRQSARADRARRDILISRVSCLRFAAEADPEPAVRPARLNATGAEGAHARPAHRGAAAAAVPLFPRRDGRSLTGTRATARVSVDEAIRGMHAAFAIPINGRGGGRIGF</sequence>
<accession>A0AAW9SNH4</accession>
<dbReference type="AlphaFoldDB" id="A0AAW9SNH4"/>
<protein>
    <submittedName>
        <fullName evidence="1">Uncharacterized protein</fullName>
    </submittedName>
</protein>
<organism evidence="1 2">
    <name type="scientific">Ponticoccus litoralis</name>
    <dbReference type="NCBI Taxonomy" id="422297"/>
    <lineage>
        <taxon>Bacteria</taxon>
        <taxon>Pseudomonadati</taxon>
        <taxon>Pseudomonadota</taxon>
        <taxon>Alphaproteobacteria</taxon>
        <taxon>Rhodobacterales</taxon>
        <taxon>Roseobacteraceae</taxon>
        <taxon>Ponticoccus</taxon>
    </lineage>
</organism>
<keyword evidence="2" id="KW-1185">Reference proteome</keyword>
<reference evidence="1 2" key="1">
    <citation type="submission" date="2024-05" db="EMBL/GenBank/DDBJ databases">
        <title>Genome sequence of Ponticoccus litoralis KCCM 90028.</title>
        <authorList>
            <person name="Kim J.M."/>
            <person name="Lee J.K."/>
            <person name="Choi B.J."/>
            <person name="Bayburt H."/>
            <person name="Baek J.H."/>
            <person name="Jeon C.O."/>
        </authorList>
    </citation>
    <scope>NUCLEOTIDE SEQUENCE [LARGE SCALE GENOMIC DNA]</scope>
    <source>
        <strain evidence="1 2">KCCM 90028</strain>
    </source>
</reference>